<dbReference type="Pfam" id="PF01381">
    <property type="entry name" value="HTH_3"/>
    <property type="match status" value="1"/>
</dbReference>
<name>A0A1Y0INE2_9BACL</name>
<dbReference type="EMBL" id="CP021434">
    <property type="protein sequence ID" value="ARU61559.1"/>
    <property type="molecule type" value="Genomic_DNA"/>
</dbReference>
<dbReference type="GO" id="GO:0003677">
    <property type="term" value="F:DNA binding"/>
    <property type="evidence" value="ECO:0007669"/>
    <property type="project" value="UniProtKB-KW"/>
</dbReference>
<gene>
    <name evidence="3" type="ORF">CBW65_11460</name>
</gene>
<organism evidence="3 4">
    <name type="scientific">Tumebacillus avium</name>
    <dbReference type="NCBI Taxonomy" id="1903704"/>
    <lineage>
        <taxon>Bacteria</taxon>
        <taxon>Bacillati</taxon>
        <taxon>Bacillota</taxon>
        <taxon>Bacilli</taxon>
        <taxon>Bacillales</taxon>
        <taxon>Alicyclobacillaceae</taxon>
        <taxon>Tumebacillus</taxon>
    </lineage>
</organism>
<dbReference type="OrthoDB" id="5190137at2"/>
<evidence type="ECO:0000313" key="4">
    <source>
        <dbReference type="Proteomes" id="UP000195437"/>
    </source>
</evidence>
<evidence type="ECO:0000259" key="2">
    <source>
        <dbReference type="PROSITE" id="PS50943"/>
    </source>
</evidence>
<dbReference type="AlphaFoldDB" id="A0A1Y0INE2"/>
<dbReference type="SUPFAM" id="SSF47413">
    <property type="entry name" value="lambda repressor-like DNA-binding domains"/>
    <property type="match status" value="1"/>
</dbReference>
<dbReference type="Gene3D" id="1.10.260.40">
    <property type="entry name" value="lambda repressor-like DNA-binding domains"/>
    <property type="match status" value="1"/>
</dbReference>
<evidence type="ECO:0000256" key="1">
    <source>
        <dbReference type="ARBA" id="ARBA00023125"/>
    </source>
</evidence>
<dbReference type="RefSeq" id="WP_087456938.1">
    <property type="nucleotide sequence ID" value="NZ_CP021434.1"/>
</dbReference>
<sequence>MTNTFCERLAELRTTNGYSQQKFATMLNLTKSALSNYENGSREPNFATLVNIANNLNVSLDYLLGRTDDPRLVKRSYNSERPFEFPYKELLNSLRTDQYTLGGRPIPNLQKRIIEIPLESIQRIIHAFLDEGAKRDSQN</sequence>
<dbReference type="GO" id="GO:0005829">
    <property type="term" value="C:cytosol"/>
    <property type="evidence" value="ECO:0007669"/>
    <property type="project" value="TreeGrafter"/>
</dbReference>
<keyword evidence="4" id="KW-1185">Reference proteome</keyword>
<reference evidence="4" key="1">
    <citation type="submission" date="2017-05" db="EMBL/GenBank/DDBJ databases">
        <authorList>
            <person name="Sung H."/>
        </authorList>
    </citation>
    <scope>NUCLEOTIDE SEQUENCE [LARGE SCALE GENOMIC DNA]</scope>
    <source>
        <strain evidence="4">AR23208</strain>
    </source>
</reference>
<dbReference type="Proteomes" id="UP000195437">
    <property type="component" value="Chromosome"/>
</dbReference>
<dbReference type="PANTHER" id="PTHR46797">
    <property type="entry name" value="HTH-TYPE TRANSCRIPTIONAL REGULATOR"/>
    <property type="match status" value="1"/>
</dbReference>
<feature type="domain" description="HTH cro/C1-type" evidence="2">
    <location>
        <begin position="9"/>
        <end position="63"/>
    </location>
</feature>
<dbReference type="GO" id="GO:0003700">
    <property type="term" value="F:DNA-binding transcription factor activity"/>
    <property type="evidence" value="ECO:0007669"/>
    <property type="project" value="TreeGrafter"/>
</dbReference>
<dbReference type="CDD" id="cd00093">
    <property type="entry name" value="HTH_XRE"/>
    <property type="match status" value="1"/>
</dbReference>
<dbReference type="PROSITE" id="PS50943">
    <property type="entry name" value="HTH_CROC1"/>
    <property type="match status" value="1"/>
</dbReference>
<accession>A0A1Y0INE2</accession>
<proteinExistence type="predicted"/>
<dbReference type="InterPro" id="IPR050807">
    <property type="entry name" value="TransReg_Diox_bact_type"/>
</dbReference>
<dbReference type="PANTHER" id="PTHR46797:SF1">
    <property type="entry name" value="METHYLPHOSPHONATE SYNTHASE"/>
    <property type="match status" value="1"/>
</dbReference>
<dbReference type="InterPro" id="IPR010982">
    <property type="entry name" value="Lambda_DNA-bd_dom_sf"/>
</dbReference>
<dbReference type="KEGG" id="tum:CBW65_11460"/>
<dbReference type="InterPro" id="IPR001387">
    <property type="entry name" value="Cro/C1-type_HTH"/>
</dbReference>
<evidence type="ECO:0000313" key="3">
    <source>
        <dbReference type="EMBL" id="ARU61559.1"/>
    </source>
</evidence>
<keyword evidence="1" id="KW-0238">DNA-binding</keyword>
<dbReference type="SMART" id="SM00530">
    <property type="entry name" value="HTH_XRE"/>
    <property type="match status" value="1"/>
</dbReference>
<protein>
    <recommendedName>
        <fullName evidence="2">HTH cro/C1-type domain-containing protein</fullName>
    </recommendedName>
</protein>